<gene>
    <name evidence="2" type="ORF">MNBD_GAMMA04-1512</name>
</gene>
<evidence type="ECO:0000256" key="1">
    <source>
        <dbReference type="SAM" id="MobiDB-lite"/>
    </source>
</evidence>
<feature type="compositionally biased region" description="Basic residues" evidence="1">
    <location>
        <begin position="133"/>
        <end position="146"/>
    </location>
</feature>
<evidence type="ECO:0000313" key="2">
    <source>
        <dbReference type="EMBL" id="VAW49332.1"/>
    </source>
</evidence>
<proteinExistence type="predicted"/>
<dbReference type="AlphaFoldDB" id="A0A3B0WDM8"/>
<feature type="region of interest" description="Disordered" evidence="1">
    <location>
        <begin position="127"/>
        <end position="146"/>
    </location>
</feature>
<dbReference type="EMBL" id="UOFB01000345">
    <property type="protein sequence ID" value="VAW49332.1"/>
    <property type="molecule type" value="Genomic_DNA"/>
</dbReference>
<sequence length="146" mass="16622">MKKFDVSEPRWRYWVNKEKNGMRCPRCGGSVEKEHHSYMLLIKKSGDIDSLICGTDGGFFCVDCPSIVLVREKFEDMIALSGEGGNLGYMVPGIINLKAISEEKQCMELGSDENPIPLIEFKEAKKKIEVKPNKPKKKGKKRKKRK</sequence>
<accession>A0A3B0WDM8</accession>
<reference evidence="2" key="1">
    <citation type="submission" date="2018-06" db="EMBL/GenBank/DDBJ databases">
        <authorList>
            <person name="Zhirakovskaya E."/>
        </authorList>
    </citation>
    <scope>NUCLEOTIDE SEQUENCE</scope>
</reference>
<organism evidence="2">
    <name type="scientific">hydrothermal vent metagenome</name>
    <dbReference type="NCBI Taxonomy" id="652676"/>
    <lineage>
        <taxon>unclassified sequences</taxon>
        <taxon>metagenomes</taxon>
        <taxon>ecological metagenomes</taxon>
    </lineage>
</organism>
<protein>
    <submittedName>
        <fullName evidence="2">Uncharacterized protein</fullName>
    </submittedName>
</protein>
<name>A0A3B0WDM8_9ZZZZ</name>